<keyword evidence="2" id="KW-1185">Reference proteome</keyword>
<name>A0A2Z7ALH9_9LAMI</name>
<reference evidence="1 2" key="1">
    <citation type="journal article" date="2015" name="Proc. Natl. Acad. Sci. U.S.A.">
        <title>The resurrection genome of Boea hygrometrica: A blueprint for survival of dehydration.</title>
        <authorList>
            <person name="Xiao L."/>
            <person name="Yang G."/>
            <person name="Zhang L."/>
            <person name="Yang X."/>
            <person name="Zhao S."/>
            <person name="Ji Z."/>
            <person name="Zhou Q."/>
            <person name="Hu M."/>
            <person name="Wang Y."/>
            <person name="Chen M."/>
            <person name="Xu Y."/>
            <person name="Jin H."/>
            <person name="Xiao X."/>
            <person name="Hu G."/>
            <person name="Bao F."/>
            <person name="Hu Y."/>
            <person name="Wan P."/>
            <person name="Li L."/>
            <person name="Deng X."/>
            <person name="Kuang T."/>
            <person name="Xiang C."/>
            <person name="Zhu J.K."/>
            <person name="Oliver M.J."/>
            <person name="He Y."/>
        </authorList>
    </citation>
    <scope>NUCLEOTIDE SEQUENCE [LARGE SCALE GENOMIC DNA]</scope>
    <source>
        <strain evidence="2">cv. XS01</strain>
    </source>
</reference>
<dbReference type="Proteomes" id="UP000250235">
    <property type="component" value="Unassembled WGS sequence"/>
</dbReference>
<sequence length="137" mass="15138">MLRSLSSCCVSVEQVVDLRHCGNLLVVIVAQRFELVHQSLVLKCLRLDHCSLRLDYPTTVTVDCDDITDDVVIADPSTDSADVIADPSCPASLVHRTLQTSSVHYLYFASDQISSPRCIQISLLSSFQQLLNASFHC</sequence>
<dbReference type="AlphaFoldDB" id="A0A2Z7ALH9"/>
<gene>
    <name evidence="1" type="ORF">F511_05111</name>
</gene>
<dbReference type="GO" id="GO:0051213">
    <property type="term" value="F:dioxygenase activity"/>
    <property type="evidence" value="ECO:0007669"/>
    <property type="project" value="UniProtKB-KW"/>
</dbReference>
<protein>
    <submittedName>
        <fullName evidence="1">Gibberellin 2-beta-dioxygenase 8-like</fullName>
    </submittedName>
</protein>
<accession>A0A2Z7ALH9</accession>
<keyword evidence="1" id="KW-0223">Dioxygenase</keyword>
<proteinExistence type="predicted"/>
<keyword evidence="1" id="KW-0560">Oxidoreductase</keyword>
<evidence type="ECO:0000313" key="2">
    <source>
        <dbReference type="Proteomes" id="UP000250235"/>
    </source>
</evidence>
<organism evidence="1 2">
    <name type="scientific">Dorcoceras hygrometricum</name>
    <dbReference type="NCBI Taxonomy" id="472368"/>
    <lineage>
        <taxon>Eukaryota</taxon>
        <taxon>Viridiplantae</taxon>
        <taxon>Streptophyta</taxon>
        <taxon>Embryophyta</taxon>
        <taxon>Tracheophyta</taxon>
        <taxon>Spermatophyta</taxon>
        <taxon>Magnoliopsida</taxon>
        <taxon>eudicotyledons</taxon>
        <taxon>Gunneridae</taxon>
        <taxon>Pentapetalae</taxon>
        <taxon>asterids</taxon>
        <taxon>lamiids</taxon>
        <taxon>Lamiales</taxon>
        <taxon>Gesneriaceae</taxon>
        <taxon>Didymocarpoideae</taxon>
        <taxon>Trichosporeae</taxon>
        <taxon>Loxocarpinae</taxon>
        <taxon>Dorcoceras</taxon>
    </lineage>
</organism>
<dbReference type="EMBL" id="KV014238">
    <property type="protein sequence ID" value="KZV22655.1"/>
    <property type="molecule type" value="Genomic_DNA"/>
</dbReference>
<evidence type="ECO:0000313" key="1">
    <source>
        <dbReference type="EMBL" id="KZV22655.1"/>
    </source>
</evidence>